<protein>
    <submittedName>
        <fullName evidence="1">Uncharacterized protein</fullName>
    </submittedName>
</protein>
<organism evidence="1 2">
    <name type="scientific">Pangasius djambal</name>
    <dbReference type="NCBI Taxonomy" id="1691987"/>
    <lineage>
        <taxon>Eukaryota</taxon>
        <taxon>Metazoa</taxon>
        <taxon>Chordata</taxon>
        <taxon>Craniata</taxon>
        <taxon>Vertebrata</taxon>
        <taxon>Euteleostomi</taxon>
        <taxon>Actinopterygii</taxon>
        <taxon>Neopterygii</taxon>
        <taxon>Teleostei</taxon>
        <taxon>Ostariophysi</taxon>
        <taxon>Siluriformes</taxon>
        <taxon>Pangasiidae</taxon>
        <taxon>Pangasius</taxon>
    </lineage>
</organism>
<proteinExistence type="predicted"/>
<sequence>MSLVAVYDEQDPHHGGDGTSASSTGSQSPDVFSRGEISSGTPSAFQPYQNSSEIEVTPLALRTNMRLQVRRSSDPALVGLPETPLQPEEPSRKNPTRWSTTAGFLKPSATSGTNSLERKVKGPAGYRSLPRDTAAWANQFHREGARSSLSANHPMVDRWLERQEQDEEEEERRRDEGKNGRIEPVGRADSISLDDLLKPVEVSNGGGPLGIHVVPFSSRDRRTLGLLVKRLERGGKAEREALFQENDCIVRINNDDLRNIRFEQAQDLFRQAMRSPFILFHVVPAVRKVQYEQFSQSELGVQPGPGPGVPGPGPKQLPTDPKPGPGPSRLTPETKPGDRGSVVVGGIDYSPKRMSKSGPHPHINHQTPSSQMEQNQPYPVSAPIINPASKSTTSTGFTKKIGRKFNVQLRKGPEGLGFSITSRDVPIGGSAPIYVKNILPRGAAIQDGHLKAGDRLLEVNGVDLNGKSQEEVVSLLRSTPMGGTVSLLVVRQEDTFLPREVKAEDDDLVLTPDGTREFLTFEIPLNDSGSAGLGVSVKGNRSKENHADLGIFVKSIINGGAACKASIISLNWCRHHHLCLCWK</sequence>
<comment type="caution">
    <text evidence="1">The sequence shown here is derived from an EMBL/GenBank/DDBJ whole genome shotgun (WGS) entry which is preliminary data.</text>
</comment>
<evidence type="ECO:0000313" key="2">
    <source>
        <dbReference type="Proteomes" id="UP000830395"/>
    </source>
</evidence>
<name>A0ACC5XZJ9_9TELE</name>
<evidence type="ECO:0000313" key="1">
    <source>
        <dbReference type="EMBL" id="MCJ8728938.1"/>
    </source>
</evidence>
<gene>
    <name evidence="1" type="ORF">PDJAM_G00010240</name>
</gene>
<accession>A0ACC5XZJ9</accession>
<keyword evidence="2" id="KW-1185">Reference proteome</keyword>
<dbReference type="EMBL" id="CM040975">
    <property type="protein sequence ID" value="MCJ8728938.1"/>
    <property type="molecule type" value="Genomic_DNA"/>
</dbReference>
<reference evidence="1" key="1">
    <citation type="submission" date="2020-02" db="EMBL/GenBank/DDBJ databases">
        <title>Genome sequencing of the panga catfish, Pangasius djambal.</title>
        <authorList>
            <person name="Wen M."/>
            <person name="Zahm M."/>
            <person name="Roques C."/>
            <person name="Cabau C."/>
            <person name="Klopp C."/>
            <person name="Donnadieu C."/>
            <person name="Jouanno E."/>
            <person name="Avarre J.-C."/>
            <person name="Campet M."/>
            <person name="Ha T."/>
            <person name="Dugue R."/>
            <person name="Lampietro C."/>
            <person name="Louis A."/>
            <person name="Herpin A."/>
            <person name="Echchiki A."/>
            <person name="Berthelot C."/>
            <person name="Parey E."/>
            <person name="Roest-Crollius H."/>
            <person name="Braasch I."/>
            <person name="Postlethwait J.H."/>
            <person name="Bobe J."/>
            <person name="Montfort J."/>
            <person name="Bouchez O."/>
            <person name="Begum T."/>
            <person name="Schartl M."/>
            <person name="Gustiano R."/>
            <person name="Guiguen Y."/>
        </authorList>
    </citation>
    <scope>NUCLEOTIDE SEQUENCE</scope>
    <source>
        <strain evidence="1">Pdj_M5554</strain>
    </source>
</reference>
<dbReference type="Proteomes" id="UP000830395">
    <property type="component" value="Chromosome 1"/>
</dbReference>